<dbReference type="EMBL" id="VCKY01000155">
    <property type="protein sequence ID" value="TMR11507.1"/>
    <property type="molecule type" value="Genomic_DNA"/>
</dbReference>
<feature type="compositionally biased region" description="Basic and acidic residues" evidence="1">
    <location>
        <begin position="44"/>
        <end position="55"/>
    </location>
</feature>
<evidence type="ECO:0000313" key="3">
    <source>
        <dbReference type="Proteomes" id="UP000309128"/>
    </source>
</evidence>
<gene>
    <name evidence="2" type="ORF">ETD86_35560</name>
</gene>
<organism evidence="2 3">
    <name type="scientific">Nonomuraea turkmeniaca</name>
    <dbReference type="NCBI Taxonomy" id="103838"/>
    <lineage>
        <taxon>Bacteria</taxon>
        <taxon>Bacillati</taxon>
        <taxon>Actinomycetota</taxon>
        <taxon>Actinomycetes</taxon>
        <taxon>Streptosporangiales</taxon>
        <taxon>Streptosporangiaceae</taxon>
        <taxon>Nonomuraea</taxon>
    </lineage>
</organism>
<protein>
    <submittedName>
        <fullName evidence="2">Uncharacterized protein</fullName>
    </submittedName>
</protein>
<keyword evidence="3" id="KW-1185">Reference proteome</keyword>
<dbReference type="RefSeq" id="WP_138671027.1">
    <property type="nucleotide sequence ID" value="NZ_VCKY01000155.1"/>
</dbReference>
<evidence type="ECO:0000313" key="2">
    <source>
        <dbReference type="EMBL" id="TMR11507.1"/>
    </source>
</evidence>
<proteinExistence type="predicted"/>
<accession>A0A5S4FQD6</accession>
<reference evidence="2 3" key="1">
    <citation type="submission" date="2019-05" db="EMBL/GenBank/DDBJ databases">
        <title>Draft genome sequence of Nonomuraea turkmeniaca DSM 43926.</title>
        <authorList>
            <person name="Saricaoglu S."/>
            <person name="Isik K."/>
        </authorList>
    </citation>
    <scope>NUCLEOTIDE SEQUENCE [LARGE SCALE GENOMIC DNA]</scope>
    <source>
        <strain evidence="2 3">DSM 43926</strain>
    </source>
</reference>
<feature type="region of interest" description="Disordered" evidence="1">
    <location>
        <begin position="26"/>
        <end position="77"/>
    </location>
</feature>
<dbReference type="Proteomes" id="UP000309128">
    <property type="component" value="Unassembled WGS sequence"/>
</dbReference>
<comment type="caution">
    <text evidence="2">The sequence shown here is derived from an EMBL/GenBank/DDBJ whole genome shotgun (WGS) entry which is preliminary data.</text>
</comment>
<dbReference type="AlphaFoldDB" id="A0A5S4FQD6"/>
<evidence type="ECO:0000256" key="1">
    <source>
        <dbReference type="SAM" id="MobiDB-lite"/>
    </source>
</evidence>
<name>A0A5S4FQD6_9ACTN</name>
<sequence length="117" mass="12020">MTFIIGLAAVVLLSSVGVPDQLITSAAAAAPDPEQSVDARPVPAKKEAKCAEESAPKVTRKKPVWPQPGRAEVSVPDPGKLADVGVLPVQVGQVQGAGLDDKTKGVRAGLNYSEPIT</sequence>